<sequence length="110" mass="13035">MGLFDIFKNDDYLEMFPFELTFKTFLDGLNETFFYGFAKFQKVNKNEFILTSQTSGILTFTYKRDSITINAFLPDCFNPEFNYTFWGTKNTNESTQKKMVAIFFNEINKI</sequence>
<evidence type="ECO:0000313" key="2">
    <source>
        <dbReference type="EMBL" id="AZI53957.1"/>
    </source>
</evidence>
<accession>A0A3G8Y0T6</accession>
<organism evidence="2 3">
    <name type="scientific">Epilithonimonas vandammei</name>
    <dbReference type="NCBI Taxonomy" id="2487072"/>
    <lineage>
        <taxon>Bacteria</taxon>
        <taxon>Pseudomonadati</taxon>
        <taxon>Bacteroidota</taxon>
        <taxon>Flavobacteriia</taxon>
        <taxon>Flavobacteriales</taxon>
        <taxon>Weeksellaceae</taxon>
        <taxon>Chryseobacterium group</taxon>
        <taxon>Epilithonimonas</taxon>
    </lineage>
</organism>
<keyword evidence="4" id="KW-1185">Reference proteome</keyword>
<reference evidence="3" key="2">
    <citation type="submission" date="2018-11" db="EMBL/GenBank/DDBJ databases">
        <title>Proposal to divide the Flavobacteriaceae and reorganize its genera based on Amino Acid Identity values calculated from whole genome sequences.</title>
        <authorList>
            <person name="Nicholson A.C."/>
            <person name="Gulvik C.A."/>
            <person name="Whitney A.M."/>
            <person name="Sheth M."/>
            <person name="Batra D."/>
            <person name="Pryor J."/>
            <person name="Bernardet J.-F."/>
            <person name="Hugo C."/>
            <person name="Kampfer P."/>
            <person name="Newman J.D."/>
            <person name="McQuiston J.R."/>
        </authorList>
    </citation>
    <scope>NUCLEOTIDE SEQUENCE [LARGE SCALE GENOMIC DNA]</scope>
    <source>
        <strain evidence="3">H6466</strain>
    </source>
</reference>
<dbReference type="RefSeq" id="WP_124801131.1">
    <property type="nucleotide sequence ID" value="NZ_CP034160.1"/>
</dbReference>
<accession>A0A3G8ZBF4</accession>
<dbReference type="Proteomes" id="UP000272316">
    <property type="component" value="Chromosome"/>
</dbReference>
<protein>
    <submittedName>
        <fullName evidence="2">Uncharacterized protein</fullName>
    </submittedName>
</protein>
<dbReference type="EMBL" id="CP034160">
    <property type="protein sequence ID" value="AZI53957.1"/>
    <property type="molecule type" value="Genomic_DNA"/>
</dbReference>
<dbReference type="Proteomes" id="UP000281810">
    <property type="component" value="Chromosome"/>
</dbReference>
<dbReference type="EMBL" id="CP034161">
    <property type="protein sequence ID" value="AZI38818.1"/>
    <property type="molecule type" value="Genomic_DNA"/>
</dbReference>
<dbReference type="AlphaFoldDB" id="A0A3G8ZBF4"/>
<proteinExistence type="predicted"/>
<evidence type="ECO:0000313" key="4">
    <source>
        <dbReference type="Proteomes" id="UP000281810"/>
    </source>
</evidence>
<name>A0A3G8ZBF4_9FLAO</name>
<reference evidence="4" key="1">
    <citation type="submission" date="2018-11" db="EMBL/GenBank/DDBJ databases">
        <title>Proposal to divide the Flavobacteriaceae and reorganize its genera based on Amino Acid Identity values calculated from whole genome sequences.</title>
        <authorList>
            <person name="Nicholson A.C."/>
            <person name="Gulvik C.A."/>
            <person name="Whitney A.M."/>
            <person name="Humrighouse B.W."/>
            <person name="Bell M."/>
            <person name="Holmes B."/>
            <person name="Steigerwalt A.B."/>
            <person name="Villarma A."/>
            <person name="Sheth M."/>
            <person name="Batra D."/>
            <person name="Pryor J."/>
            <person name="Bernardet J.-F."/>
            <person name="Hugo C."/>
            <person name="Kampfer P."/>
            <person name="Newman J.D."/>
            <person name="McQuiston J.R."/>
        </authorList>
    </citation>
    <scope>NUCLEOTIDE SEQUENCE [LARGE SCALE GENOMIC DNA]</scope>
    <source>
        <strain evidence="4">F5649</strain>
    </source>
</reference>
<evidence type="ECO:0000313" key="1">
    <source>
        <dbReference type="EMBL" id="AZI38818.1"/>
    </source>
</evidence>
<evidence type="ECO:0000313" key="3">
    <source>
        <dbReference type="Proteomes" id="UP000272316"/>
    </source>
</evidence>
<reference evidence="2" key="3">
    <citation type="submission" date="2018-11" db="EMBL/GenBank/DDBJ databases">
        <title>Proposal to divide the Flavobacteriaceae and reorganize its genera based on Amino Acid Identity values calculated from whole genome sequences.</title>
        <authorList>
            <person name="Nicholson A.C."/>
            <person name="Gulvik C.A."/>
            <person name="Whitney A.M."/>
            <person name="Humrighouse B.W."/>
            <person name="Bell M."/>
            <person name="Holmes B."/>
            <person name="Steigerwalt A."/>
            <person name="Villarma A."/>
            <person name="Sheth M."/>
            <person name="Batra D."/>
            <person name="Pryor J."/>
            <person name="Bernardet J.-F."/>
            <person name="Hugo C."/>
            <person name="Kampfer P."/>
            <person name="Newman J."/>
            <person name="Mcquiston J.R."/>
        </authorList>
    </citation>
    <scope>NUCLEOTIDE SEQUENCE [LARGE SCALE GENOMIC DNA]</scope>
    <source>
        <strain evidence="1">F5649</strain>
        <strain evidence="2">H6466</strain>
    </source>
</reference>
<dbReference type="KEGG" id="eva:EIB75_01205"/>
<gene>
    <name evidence="1" type="ORF">EIB74_02080</name>
    <name evidence="2" type="ORF">EIB75_01205</name>
</gene>